<dbReference type="EMBL" id="KK365140">
    <property type="protein sequence ID" value="KCZ81542.1"/>
    <property type="molecule type" value="Genomic_DNA"/>
</dbReference>
<evidence type="ECO:0000256" key="11">
    <source>
        <dbReference type="ARBA" id="ARBA00033387"/>
    </source>
</evidence>
<evidence type="ECO:0000256" key="13">
    <source>
        <dbReference type="ARBA" id="ARBA00049739"/>
    </source>
</evidence>
<evidence type="ECO:0000256" key="2">
    <source>
        <dbReference type="ARBA" id="ARBA00011926"/>
    </source>
</evidence>
<evidence type="ECO:0000256" key="8">
    <source>
        <dbReference type="ARBA" id="ARBA00023042"/>
    </source>
</evidence>
<dbReference type="PANTHER" id="PTHR12189">
    <property type="entry name" value="MRNA GUANINE-7- METHYLTRANSFERASE"/>
    <property type="match status" value="1"/>
</dbReference>
<feature type="binding site" evidence="14">
    <location>
        <position position="57"/>
    </location>
    <ligand>
        <name>S-adenosyl-L-methionine</name>
        <dbReference type="ChEBI" id="CHEBI:59789"/>
    </ligand>
</feature>
<keyword evidence="9" id="KW-0539">Nucleus</keyword>
<keyword evidence="3" id="KW-0489">Methyltransferase</keyword>
<dbReference type="Gene3D" id="3.40.50.150">
    <property type="entry name" value="Vaccinia Virus protein VP39"/>
    <property type="match status" value="1"/>
</dbReference>
<evidence type="ECO:0000256" key="9">
    <source>
        <dbReference type="ARBA" id="ARBA00023242"/>
    </source>
</evidence>
<protein>
    <recommendedName>
        <fullName evidence="13">mRNA cap guanine-N(7) methyltransferase</fullName>
        <ecNumber evidence="2">2.1.1.56</ecNumber>
    </recommendedName>
    <alternativeName>
        <fullName evidence="10">mRNA (guanine-N(7))-methyltransferase</fullName>
    </alternativeName>
    <alternativeName>
        <fullName evidence="11">mRNA cap methyltransferase</fullName>
    </alternativeName>
</protein>
<dbReference type="PANTHER" id="PTHR12189:SF2">
    <property type="entry name" value="MRNA CAP GUANINE-N7 METHYLTRANSFERASE"/>
    <property type="match status" value="1"/>
</dbReference>
<evidence type="ECO:0000256" key="1">
    <source>
        <dbReference type="ARBA" id="ARBA00004123"/>
    </source>
</evidence>
<evidence type="ECO:0000256" key="3">
    <source>
        <dbReference type="ARBA" id="ARBA00022603"/>
    </source>
</evidence>
<proteinExistence type="predicted"/>
<dbReference type="PIRSF" id="PIRSF028762">
    <property type="entry name" value="ABD1"/>
    <property type="match status" value="1"/>
</dbReference>
<dbReference type="GO" id="GO:0005634">
    <property type="term" value="C:nucleus"/>
    <property type="evidence" value="ECO:0007669"/>
    <property type="project" value="UniProtKB-SubCell"/>
</dbReference>
<keyword evidence="8" id="KW-0506">mRNA capping</keyword>
<dbReference type="Proteomes" id="UP000030655">
    <property type="component" value="Unassembled WGS sequence"/>
</dbReference>
<evidence type="ECO:0000256" key="6">
    <source>
        <dbReference type="ARBA" id="ARBA00022691"/>
    </source>
</evidence>
<feature type="domain" description="MRNA cap 0 methyltransferase" evidence="15">
    <location>
        <begin position="26"/>
        <end position="279"/>
    </location>
</feature>
<comment type="catalytic activity">
    <reaction evidence="12">
        <text>a 5'-end (5'-triphosphoguanosine)-ribonucleoside in mRNA + S-adenosyl-L-methionine = a 5'-end (N(7)-methyl 5'-triphosphoguanosine)-ribonucleoside in mRNA + S-adenosyl-L-homocysteine</text>
        <dbReference type="Rhea" id="RHEA:67008"/>
        <dbReference type="Rhea" id="RHEA-COMP:17166"/>
        <dbReference type="Rhea" id="RHEA-COMP:17167"/>
        <dbReference type="ChEBI" id="CHEBI:57856"/>
        <dbReference type="ChEBI" id="CHEBI:59789"/>
        <dbReference type="ChEBI" id="CHEBI:156461"/>
        <dbReference type="ChEBI" id="CHEBI:167617"/>
        <dbReference type="EC" id="2.1.1.56"/>
    </reaction>
</comment>
<keyword evidence="7" id="KW-0694">RNA-binding</keyword>
<dbReference type="EC" id="2.1.1.56" evidence="2"/>
<reference evidence="17" key="1">
    <citation type="submission" date="2013-02" db="EMBL/GenBank/DDBJ databases">
        <authorList>
            <consortium name="The Broad Institute Genome Sequencing Platform"/>
            <person name="Cuomo C."/>
            <person name="Becnel J."/>
            <person name="Sanscrainte N."/>
            <person name="Walker B."/>
            <person name="Young S.K."/>
            <person name="Zeng Q."/>
            <person name="Gargeya S."/>
            <person name="Fitzgerald M."/>
            <person name="Haas B."/>
            <person name="Abouelleil A."/>
            <person name="Alvarado L."/>
            <person name="Arachchi H.M."/>
            <person name="Berlin A.M."/>
            <person name="Chapman S.B."/>
            <person name="Dewar J."/>
            <person name="Goldberg J."/>
            <person name="Griggs A."/>
            <person name="Gujja S."/>
            <person name="Hansen M."/>
            <person name="Howarth C."/>
            <person name="Imamovic A."/>
            <person name="Larimer J."/>
            <person name="McCowan C."/>
            <person name="Murphy C."/>
            <person name="Neiman D."/>
            <person name="Pearson M."/>
            <person name="Priest M."/>
            <person name="Roberts A."/>
            <person name="Saif S."/>
            <person name="Shea T."/>
            <person name="Sisk P."/>
            <person name="Sykes S."/>
            <person name="Wortman J."/>
            <person name="Nusbaum C."/>
            <person name="Birren B."/>
        </authorList>
    </citation>
    <scope>NUCLEOTIDE SEQUENCE [LARGE SCALE GENOMIC DNA]</scope>
    <source>
        <strain evidence="17">PRA339</strain>
    </source>
</reference>
<evidence type="ECO:0000256" key="14">
    <source>
        <dbReference type="PIRSR" id="PIRSR028762-1"/>
    </source>
</evidence>
<feature type="binding site" evidence="14">
    <location>
        <position position="107"/>
    </location>
    <ligand>
        <name>S-adenosyl-L-methionine</name>
        <dbReference type="ChEBI" id="CHEBI:59789"/>
    </ligand>
</feature>
<evidence type="ECO:0000313" key="17">
    <source>
        <dbReference type="Proteomes" id="UP000030655"/>
    </source>
</evidence>
<reference evidence="16 17" key="2">
    <citation type="submission" date="2014-03" db="EMBL/GenBank/DDBJ databases">
        <title>The Genome Sequence of Anncaliia algerae insect isolate PRA339.</title>
        <authorList>
            <consortium name="The Broad Institute Genome Sequencing Platform"/>
            <consortium name="The Broad Institute Genome Sequencing Center for Infectious Disease"/>
            <person name="Cuomo C."/>
            <person name="Becnel J."/>
            <person name="Sanscrainte N."/>
            <person name="Walker B."/>
            <person name="Young S.K."/>
            <person name="Zeng Q."/>
            <person name="Gargeya S."/>
            <person name="Fitzgerald M."/>
            <person name="Haas B."/>
            <person name="Abouelleil A."/>
            <person name="Alvarado L."/>
            <person name="Arachchi H.M."/>
            <person name="Berlin A.M."/>
            <person name="Chapman S.B."/>
            <person name="Dewar J."/>
            <person name="Goldberg J."/>
            <person name="Griggs A."/>
            <person name="Gujja S."/>
            <person name="Hansen M."/>
            <person name="Howarth C."/>
            <person name="Imamovic A."/>
            <person name="Larimer J."/>
            <person name="McCowan C."/>
            <person name="Murphy C."/>
            <person name="Neiman D."/>
            <person name="Pearson M."/>
            <person name="Priest M."/>
            <person name="Roberts A."/>
            <person name="Saif S."/>
            <person name="Shea T."/>
            <person name="Sisk P."/>
            <person name="Sykes S."/>
            <person name="Wortman J."/>
            <person name="Nusbaum C."/>
            <person name="Birren B."/>
        </authorList>
    </citation>
    <scope>NUCLEOTIDE SEQUENCE [LARGE SCALE GENOMIC DNA]</scope>
    <source>
        <strain evidence="16 17">PRA339</strain>
    </source>
</reference>
<dbReference type="Pfam" id="PF03291">
    <property type="entry name" value="mRNA_G-N7_MeTrfase"/>
    <property type="match status" value="1"/>
</dbReference>
<gene>
    <name evidence="16" type="ORF">H312_00995</name>
</gene>
<evidence type="ECO:0000256" key="7">
    <source>
        <dbReference type="ARBA" id="ARBA00022884"/>
    </source>
</evidence>
<dbReference type="OrthoDB" id="10248867at2759"/>
<sequence>MRDDSEKIKRHYEESKIFTTKERKELPTINIRKFNNYIKAVLLKNHIKLNDAVLDLGCGKGGDINKYAELGISEYVGMDIASACIEEAKKRHKMRRTRFKANFVVKDCFNEQFDLQKMFDVITLQFSFHYAFVNENSLSVSLSNISKHLKDGGKVIATIPNSEAILRRLKKYGNNFGNEFYSVKFVDDKITENTLGVEYYFTLRDSIDQCIEYLIYIDLLKKECEKYDLKIVEFVDFATYFNQNVKKHLALYNLMVNTRLTTSEIAVPQLYSIIVLIKEKK</sequence>
<dbReference type="STRING" id="1288291.A0A059F399"/>
<keyword evidence="5" id="KW-0808">Transferase</keyword>
<dbReference type="InterPro" id="IPR039753">
    <property type="entry name" value="RG7MT1"/>
</dbReference>
<dbReference type="GO" id="GO:0004482">
    <property type="term" value="F:mRNA 5'-cap (guanine-N7-)-methyltransferase activity"/>
    <property type="evidence" value="ECO:0007669"/>
    <property type="project" value="UniProtKB-EC"/>
</dbReference>
<evidence type="ECO:0000256" key="10">
    <source>
        <dbReference type="ARBA" id="ARBA00032772"/>
    </source>
</evidence>
<keyword evidence="4" id="KW-0507">mRNA processing</keyword>
<dbReference type="InterPro" id="IPR029063">
    <property type="entry name" value="SAM-dependent_MTases_sf"/>
</dbReference>
<organism evidence="16 17">
    <name type="scientific">Anncaliia algerae PRA339</name>
    <dbReference type="NCBI Taxonomy" id="1288291"/>
    <lineage>
        <taxon>Eukaryota</taxon>
        <taxon>Fungi</taxon>
        <taxon>Fungi incertae sedis</taxon>
        <taxon>Microsporidia</taxon>
        <taxon>Tubulinosematoidea</taxon>
        <taxon>Tubulinosematidae</taxon>
        <taxon>Anncaliia</taxon>
    </lineage>
</organism>
<keyword evidence="17" id="KW-1185">Reference proteome</keyword>
<dbReference type="InterPro" id="IPR004971">
    <property type="entry name" value="mRNA_G-N7_MeTrfase_dom"/>
</dbReference>
<keyword evidence="6" id="KW-0949">S-adenosyl-L-methionine</keyword>
<dbReference type="HOGENOM" id="CLU_020346_1_1_1"/>
<feature type="binding site" evidence="14">
    <location>
        <position position="125"/>
    </location>
    <ligand>
        <name>S-adenosyl-L-methionine</name>
        <dbReference type="ChEBI" id="CHEBI:59789"/>
    </ligand>
</feature>
<dbReference type="PROSITE" id="PS51562">
    <property type="entry name" value="RNA_CAP0_MT"/>
    <property type="match status" value="1"/>
</dbReference>
<feature type="binding site" evidence="14">
    <location>
        <position position="79"/>
    </location>
    <ligand>
        <name>S-adenosyl-L-methionine</name>
        <dbReference type="ChEBI" id="CHEBI:59789"/>
    </ligand>
</feature>
<dbReference type="AlphaFoldDB" id="A0A059F399"/>
<dbReference type="CDD" id="cd02440">
    <property type="entry name" value="AdoMet_MTases"/>
    <property type="match status" value="1"/>
</dbReference>
<dbReference type="InterPro" id="IPR016899">
    <property type="entry name" value="mRNA_G-N7_MeTrfase_euk"/>
</dbReference>
<dbReference type="GO" id="GO:0003723">
    <property type="term" value="F:RNA binding"/>
    <property type="evidence" value="ECO:0007669"/>
    <property type="project" value="UniProtKB-KW"/>
</dbReference>
<evidence type="ECO:0000259" key="15">
    <source>
        <dbReference type="PROSITE" id="PS51562"/>
    </source>
</evidence>
<dbReference type="VEuPathDB" id="MicrosporidiaDB:H312_00995"/>
<feature type="binding site" evidence="14">
    <location>
        <position position="130"/>
    </location>
    <ligand>
        <name>S-adenosyl-L-methionine</name>
        <dbReference type="ChEBI" id="CHEBI:59789"/>
    </ligand>
</feature>
<evidence type="ECO:0000256" key="12">
    <source>
        <dbReference type="ARBA" id="ARBA00044712"/>
    </source>
</evidence>
<accession>A0A059F399</accession>
<comment type="subcellular location">
    <subcellularLocation>
        <location evidence="1">Nucleus</location>
    </subcellularLocation>
</comment>
<dbReference type="SUPFAM" id="SSF53335">
    <property type="entry name" value="S-adenosyl-L-methionine-dependent methyltransferases"/>
    <property type="match status" value="1"/>
</dbReference>
<evidence type="ECO:0000313" key="16">
    <source>
        <dbReference type="EMBL" id="KCZ81542.1"/>
    </source>
</evidence>
<name>A0A059F399_9MICR</name>
<evidence type="ECO:0000256" key="5">
    <source>
        <dbReference type="ARBA" id="ARBA00022679"/>
    </source>
</evidence>
<evidence type="ECO:0000256" key="4">
    <source>
        <dbReference type="ARBA" id="ARBA00022664"/>
    </source>
</evidence>
<feature type="binding site" evidence="14">
    <location>
        <position position="39"/>
    </location>
    <ligand>
        <name>S-adenosyl-L-methionine</name>
        <dbReference type="ChEBI" id="CHEBI:59789"/>
    </ligand>
</feature>